<name>A0A8J3NLK4_9ACTN</name>
<dbReference type="AlphaFoldDB" id="A0A8J3NLK4"/>
<evidence type="ECO:0000313" key="1">
    <source>
        <dbReference type="EMBL" id="GIF82610.1"/>
    </source>
</evidence>
<evidence type="ECO:0000313" key="2">
    <source>
        <dbReference type="Proteomes" id="UP000601223"/>
    </source>
</evidence>
<accession>A0A8J3NLK4</accession>
<dbReference type="EMBL" id="BONF01000021">
    <property type="protein sequence ID" value="GIF82610.1"/>
    <property type="molecule type" value="Genomic_DNA"/>
</dbReference>
<keyword evidence="2" id="KW-1185">Reference proteome</keyword>
<sequence>MEEIDGVRVRTRISMVRLGSREYRVIRPARPLVRAALYAEPHGVATEPDSLAMFVGRVEAVLLTALWGLATCSPRTLVHLPMRHAAPPTDLPQAASGQSSLDLVLLHHRMQFPLSRWKQVRAHLGAGRPHTASVPPSAFTMADRGRARRWAEDRDHLRIGFAAETVFVTGSVPAFGQEGGSLRSMLDEAGPYLKRIDGRHHYCVELGGHDAYPWFRRRRRHSTLVHIQYSPRWQAG</sequence>
<protein>
    <submittedName>
        <fullName evidence="1">Uncharacterized protein</fullName>
    </submittedName>
</protein>
<organism evidence="1 2">
    <name type="scientific">Catellatospora bangladeshensis</name>
    <dbReference type="NCBI Taxonomy" id="310355"/>
    <lineage>
        <taxon>Bacteria</taxon>
        <taxon>Bacillati</taxon>
        <taxon>Actinomycetota</taxon>
        <taxon>Actinomycetes</taxon>
        <taxon>Micromonosporales</taxon>
        <taxon>Micromonosporaceae</taxon>
        <taxon>Catellatospora</taxon>
    </lineage>
</organism>
<gene>
    <name evidence="1" type="ORF">Cba03nite_39590</name>
</gene>
<proteinExistence type="predicted"/>
<comment type="caution">
    <text evidence="1">The sequence shown here is derived from an EMBL/GenBank/DDBJ whole genome shotgun (WGS) entry which is preliminary data.</text>
</comment>
<reference evidence="1 2" key="1">
    <citation type="submission" date="2021-01" db="EMBL/GenBank/DDBJ databases">
        <title>Whole genome shotgun sequence of Catellatospora bangladeshensis NBRC 107357.</title>
        <authorList>
            <person name="Komaki H."/>
            <person name="Tamura T."/>
        </authorList>
    </citation>
    <scope>NUCLEOTIDE SEQUENCE [LARGE SCALE GENOMIC DNA]</scope>
    <source>
        <strain evidence="1 2">NBRC 107357</strain>
    </source>
</reference>
<dbReference type="Proteomes" id="UP000601223">
    <property type="component" value="Unassembled WGS sequence"/>
</dbReference>